<gene>
    <name evidence="3" type="primary">LOC105165254</name>
</gene>
<dbReference type="KEGG" id="sind:105165254"/>
<evidence type="ECO:0000313" key="2">
    <source>
        <dbReference type="Proteomes" id="UP000504604"/>
    </source>
</evidence>
<feature type="compositionally biased region" description="Acidic residues" evidence="1">
    <location>
        <begin position="61"/>
        <end position="75"/>
    </location>
</feature>
<evidence type="ECO:0000313" key="3">
    <source>
        <dbReference type="RefSeq" id="XP_020550461.1"/>
    </source>
</evidence>
<protein>
    <submittedName>
        <fullName evidence="3">Uncharacterized protein LOC105165254</fullName>
    </submittedName>
</protein>
<evidence type="ECO:0000256" key="1">
    <source>
        <dbReference type="SAM" id="MobiDB-lite"/>
    </source>
</evidence>
<dbReference type="GeneID" id="105165254"/>
<sequence>MEGGGFDASAYMLFEASGDSEAGFFDAAAEAESGAAAEDDAQSCSYGSVSDSGAVHGVDDAGGDADFDDSDGEEEYGGRNSDEEEGVVDQCCGVATKDSVVAGGAKEKLNHEQKACEDSNVKLMNERERDRLFWEACLAS</sequence>
<proteinExistence type="predicted"/>
<feature type="region of interest" description="Disordered" evidence="1">
    <location>
        <begin position="29"/>
        <end position="89"/>
    </location>
</feature>
<reference evidence="3" key="1">
    <citation type="submission" date="2025-08" db="UniProtKB">
        <authorList>
            <consortium name="RefSeq"/>
        </authorList>
    </citation>
    <scope>IDENTIFICATION</scope>
</reference>
<dbReference type="PANTHER" id="PTHR35726">
    <property type="entry name" value="GLUTAMIC ACID-RICH PROTEIN-LIKE"/>
    <property type="match status" value="1"/>
</dbReference>
<keyword evidence="2" id="KW-1185">Reference proteome</keyword>
<dbReference type="PANTHER" id="PTHR35726:SF4">
    <property type="entry name" value="GLUTAMIC ACID-RICH PROTEIN-LIKE"/>
    <property type="match status" value="1"/>
</dbReference>
<organism evidence="2 3">
    <name type="scientific">Sesamum indicum</name>
    <name type="common">Oriental sesame</name>
    <name type="synonym">Sesamum orientale</name>
    <dbReference type="NCBI Taxonomy" id="4182"/>
    <lineage>
        <taxon>Eukaryota</taxon>
        <taxon>Viridiplantae</taxon>
        <taxon>Streptophyta</taxon>
        <taxon>Embryophyta</taxon>
        <taxon>Tracheophyta</taxon>
        <taxon>Spermatophyta</taxon>
        <taxon>Magnoliopsida</taxon>
        <taxon>eudicotyledons</taxon>
        <taxon>Gunneridae</taxon>
        <taxon>Pentapetalae</taxon>
        <taxon>asterids</taxon>
        <taxon>lamiids</taxon>
        <taxon>Lamiales</taxon>
        <taxon>Pedaliaceae</taxon>
        <taxon>Sesamum</taxon>
    </lineage>
</organism>
<dbReference type="AlphaFoldDB" id="A0A8M8V2Z7"/>
<name>A0A8M8V2Z7_SESIN</name>
<dbReference type="RefSeq" id="XP_020550461.1">
    <property type="nucleotide sequence ID" value="XM_020694802.1"/>
</dbReference>
<dbReference type="Proteomes" id="UP000504604">
    <property type="component" value="Linkage group LG6"/>
</dbReference>
<dbReference type="OrthoDB" id="1077311at2759"/>
<accession>A0A8M8V2Z7</accession>